<organism evidence="2 3">
    <name type="scientific">Streptomyces davaonensis (strain DSM 101723 / JCM 4913 / KCC S-0913 / 768)</name>
    <dbReference type="NCBI Taxonomy" id="1214101"/>
    <lineage>
        <taxon>Bacteria</taxon>
        <taxon>Bacillati</taxon>
        <taxon>Actinomycetota</taxon>
        <taxon>Actinomycetes</taxon>
        <taxon>Kitasatosporales</taxon>
        <taxon>Streptomycetaceae</taxon>
        <taxon>Streptomyces</taxon>
    </lineage>
</organism>
<evidence type="ECO:0000313" key="2">
    <source>
        <dbReference type="EMBL" id="CCK26113.1"/>
    </source>
</evidence>
<dbReference type="Pfam" id="PF19953">
    <property type="entry name" value="EACC1"/>
    <property type="match status" value="1"/>
</dbReference>
<gene>
    <name evidence="2" type="ORF">BN159_1734</name>
</gene>
<reference evidence="2 3" key="1">
    <citation type="journal article" date="2012" name="J. Bacteriol.">
        <title>Genome sequence of the bacterium Streptomyces davawensis JCM 4913 and heterologous production of the unique antibiotic roseoflavin.</title>
        <authorList>
            <person name="Jankowitsch F."/>
            <person name="Schwarz J."/>
            <person name="Ruckert C."/>
            <person name="Gust B."/>
            <person name="Szczepanowski R."/>
            <person name="Blom J."/>
            <person name="Pelzer S."/>
            <person name="Kalinowski J."/>
            <person name="Mack M."/>
        </authorList>
    </citation>
    <scope>NUCLEOTIDE SEQUENCE [LARGE SCALE GENOMIC DNA]</scope>
    <source>
        <strain evidence="3">DSM 101723 / JCM 4913 / KCC S-0913 / 768</strain>
    </source>
</reference>
<keyword evidence="3" id="KW-1185">Reference proteome</keyword>
<dbReference type="InterPro" id="IPR045428">
    <property type="entry name" value="EACC1"/>
</dbReference>
<feature type="transmembrane region" description="Helical" evidence="1">
    <location>
        <begin position="55"/>
        <end position="77"/>
    </location>
</feature>
<keyword evidence="1" id="KW-1133">Transmembrane helix</keyword>
<keyword evidence="1" id="KW-0472">Membrane</keyword>
<dbReference type="Proteomes" id="UP000008043">
    <property type="component" value="Chromosome"/>
</dbReference>
<dbReference type="KEGG" id="sdv:BN159_1734"/>
<protein>
    <submittedName>
        <fullName evidence="2">Putative membrane protein</fullName>
    </submittedName>
</protein>
<dbReference type="AlphaFoldDB" id="K4QYG3"/>
<accession>K4QYG3</accession>
<dbReference type="STRING" id="1214101.BN159_1734"/>
<evidence type="ECO:0000313" key="3">
    <source>
        <dbReference type="Proteomes" id="UP000008043"/>
    </source>
</evidence>
<proteinExistence type="predicted"/>
<sequence length="123" mass="12978">MKVTLRLIDETGAETTGADFVAIRKQLTQRPELRGYVDVVRGEAENGEMGSGLELLLVGIGSGGALTALITTLPALLTARRSPTSVEITLADGRSAKVTADSAEDARALLEEALRDHLNPPQP</sequence>
<dbReference type="PATRIC" id="fig|1214101.3.peg.1760"/>
<dbReference type="HOGENOM" id="CLU_2013907_0_0_11"/>
<keyword evidence="1" id="KW-0812">Transmembrane</keyword>
<dbReference type="RefSeq" id="WP_015656507.1">
    <property type="nucleotide sequence ID" value="NC_020504.1"/>
</dbReference>
<evidence type="ECO:0000256" key="1">
    <source>
        <dbReference type="SAM" id="Phobius"/>
    </source>
</evidence>
<dbReference type="EMBL" id="HE971709">
    <property type="protein sequence ID" value="CCK26113.1"/>
    <property type="molecule type" value="Genomic_DNA"/>
</dbReference>
<name>K4QYG3_STRDJ</name>